<dbReference type="SUPFAM" id="SSF52833">
    <property type="entry name" value="Thioredoxin-like"/>
    <property type="match status" value="1"/>
</dbReference>
<comment type="subcellular location">
    <subcellularLocation>
        <location evidence="1">Periplasm</location>
    </subcellularLocation>
</comment>
<evidence type="ECO:0000256" key="3">
    <source>
        <dbReference type="ARBA" id="ARBA00013831"/>
    </source>
</evidence>
<organism evidence="10 11">
    <name type="scientific">Undibacterium umbellatum</name>
    <dbReference type="NCBI Taxonomy" id="2762300"/>
    <lineage>
        <taxon>Bacteria</taxon>
        <taxon>Pseudomonadati</taxon>
        <taxon>Pseudomonadota</taxon>
        <taxon>Betaproteobacteria</taxon>
        <taxon>Burkholderiales</taxon>
        <taxon>Oxalobacteraceae</taxon>
        <taxon>Undibacterium</taxon>
    </lineage>
</organism>
<evidence type="ECO:0000259" key="9">
    <source>
        <dbReference type="PROSITE" id="PS51352"/>
    </source>
</evidence>
<dbReference type="InterPro" id="IPR050824">
    <property type="entry name" value="Thiol_disulfide_DsbA"/>
</dbReference>
<dbReference type="Proteomes" id="UP000646911">
    <property type="component" value="Unassembled WGS sequence"/>
</dbReference>
<dbReference type="RefSeq" id="WP_186955972.1">
    <property type="nucleotide sequence ID" value="NZ_JACOFX010000016.1"/>
</dbReference>
<dbReference type="PANTHER" id="PTHR35891">
    <property type="entry name" value="THIOL:DISULFIDE INTERCHANGE PROTEIN DSBA"/>
    <property type="match status" value="1"/>
</dbReference>
<evidence type="ECO:0000256" key="6">
    <source>
        <dbReference type="ARBA" id="ARBA00023157"/>
    </source>
</evidence>
<reference evidence="10 11" key="1">
    <citation type="submission" date="2020-08" db="EMBL/GenBank/DDBJ databases">
        <title>Novel species isolated from subtropical streams in China.</title>
        <authorList>
            <person name="Lu H."/>
        </authorList>
    </citation>
    <scope>NUCLEOTIDE SEQUENCE [LARGE SCALE GENOMIC DNA]</scope>
    <source>
        <strain evidence="10 11">NL8W</strain>
    </source>
</reference>
<evidence type="ECO:0000256" key="4">
    <source>
        <dbReference type="ARBA" id="ARBA00022729"/>
    </source>
</evidence>
<evidence type="ECO:0000313" key="10">
    <source>
        <dbReference type="EMBL" id="MBC3910470.1"/>
    </source>
</evidence>
<dbReference type="CDD" id="cd03019">
    <property type="entry name" value="DsbA_DsbA"/>
    <property type="match status" value="1"/>
</dbReference>
<dbReference type="InterPro" id="IPR036249">
    <property type="entry name" value="Thioredoxin-like_sf"/>
</dbReference>
<dbReference type="InterPro" id="IPR023205">
    <property type="entry name" value="DsbA/DsbL"/>
</dbReference>
<keyword evidence="5" id="KW-0574">Periplasm</keyword>
<dbReference type="PROSITE" id="PS51352">
    <property type="entry name" value="THIOREDOXIN_2"/>
    <property type="match status" value="1"/>
</dbReference>
<protein>
    <recommendedName>
        <fullName evidence="3">Thiol:disulfide interchange protein DsbA</fullName>
    </recommendedName>
</protein>
<keyword evidence="7" id="KW-0676">Redox-active center</keyword>
<keyword evidence="4 8" id="KW-0732">Signal</keyword>
<keyword evidence="11" id="KW-1185">Reference proteome</keyword>
<dbReference type="Gene3D" id="3.40.30.10">
    <property type="entry name" value="Glutaredoxin"/>
    <property type="match status" value="1"/>
</dbReference>
<comment type="similarity">
    <text evidence="2">Belongs to the thioredoxin family. DsbA subfamily.</text>
</comment>
<evidence type="ECO:0000256" key="7">
    <source>
        <dbReference type="ARBA" id="ARBA00023284"/>
    </source>
</evidence>
<dbReference type="PANTHER" id="PTHR35891:SF3">
    <property type="entry name" value="THIOL:DISULFIDE INTERCHANGE PROTEIN DSBL"/>
    <property type="match status" value="1"/>
</dbReference>
<proteinExistence type="inferred from homology"/>
<feature type="signal peptide" evidence="8">
    <location>
        <begin position="1"/>
        <end position="26"/>
    </location>
</feature>
<evidence type="ECO:0000256" key="1">
    <source>
        <dbReference type="ARBA" id="ARBA00004418"/>
    </source>
</evidence>
<dbReference type="InterPro" id="IPR001853">
    <property type="entry name" value="DSBA-like_thioredoxin_dom"/>
</dbReference>
<evidence type="ECO:0000256" key="2">
    <source>
        <dbReference type="ARBA" id="ARBA00005791"/>
    </source>
</evidence>
<dbReference type="PROSITE" id="PS00194">
    <property type="entry name" value="THIOREDOXIN_1"/>
    <property type="match status" value="1"/>
</dbReference>
<dbReference type="EMBL" id="JACOFX010000016">
    <property type="protein sequence ID" value="MBC3910470.1"/>
    <property type="molecule type" value="Genomic_DNA"/>
</dbReference>
<gene>
    <name evidence="10" type="ORF">H8L47_23150</name>
</gene>
<evidence type="ECO:0000256" key="8">
    <source>
        <dbReference type="SAM" id="SignalP"/>
    </source>
</evidence>
<dbReference type="InterPro" id="IPR017937">
    <property type="entry name" value="Thioredoxin_CS"/>
</dbReference>
<name>A0ABR6ZFH3_9BURK</name>
<sequence>MQFFSQIKRRMFMLAGLSLVAAAVSATPTAPQAGVEYQVLKRPQPVEGGKKIEVIEFFGYFCPHCYALEPLLAEWVKKQGDNISFKRIHVNFHELVPQQKLYFSMEAMGKADEYHMKAFQAFHVNRNRLQTDADIMDFVSKSGLDKQKFTDVYNSFSINSKLSRATQLASAYQIDGVPSIAIDGRYVTSPVMAVATMSRVTEEVQNRAAIQVLDFMIAKIQKERNTLAPAPAAAAPAASVNAPAKKK</sequence>
<evidence type="ECO:0000256" key="5">
    <source>
        <dbReference type="ARBA" id="ARBA00022764"/>
    </source>
</evidence>
<dbReference type="Pfam" id="PF01323">
    <property type="entry name" value="DSBA"/>
    <property type="match status" value="1"/>
</dbReference>
<feature type="domain" description="Thioredoxin" evidence="9">
    <location>
        <begin position="15"/>
        <end position="170"/>
    </location>
</feature>
<accession>A0ABR6ZFH3</accession>
<keyword evidence="6" id="KW-1015">Disulfide bond</keyword>
<evidence type="ECO:0000313" key="11">
    <source>
        <dbReference type="Proteomes" id="UP000646911"/>
    </source>
</evidence>
<feature type="chain" id="PRO_5046775307" description="Thiol:disulfide interchange protein DsbA" evidence="8">
    <location>
        <begin position="27"/>
        <end position="247"/>
    </location>
</feature>
<dbReference type="InterPro" id="IPR013766">
    <property type="entry name" value="Thioredoxin_domain"/>
</dbReference>
<comment type="caution">
    <text evidence="10">The sequence shown here is derived from an EMBL/GenBank/DDBJ whole genome shotgun (WGS) entry which is preliminary data.</text>
</comment>